<dbReference type="AlphaFoldDB" id="A0A8D8QS53"/>
<protein>
    <submittedName>
        <fullName evidence="2">Uncharacterized protein</fullName>
    </submittedName>
</protein>
<reference evidence="2" key="1">
    <citation type="submission" date="2021-05" db="EMBL/GenBank/DDBJ databases">
        <authorList>
            <person name="Alioto T."/>
            <person name="Alioto T."/>
            <person name="Gomez Garrido J."/>
        </authorList>
    </citation>
    <scope>NUCLEOTIDE SEQUENCE</scope>
</reference>
<evidence type="ECO:0000313" key="2">
    <source>
        <dbReference type="EMBL" id="CAG6637036.1"/>
    </source>
</evidence>
<keyword evidence="1" id="KW-0812">Transmembrane</keyword>
<dbReference type="EMBL" id="HBUF01096754">
    <property type="protein sequence ID" value="CAG6637036.1"/>
    <property type="molecule type" value="Transcribed_RNA"/>
</dbReference>
<feature type="transmembrane region" description="Helical" evidence="1">
    <location>
        <begin position="79"/>
        <end position="103"/>
    </location>
</feature>
<accession>A0A8D8QS53</accession>
<proteinExistence type="predicted"/>
<keyword evidence="1" id="KW-0472">Membrane</keyword>
<sequence>MYRQTYLTNIKMYFHHILQRFQQCFIVLAILSRYHHYVIVHEIFYQFWKTPHSIVMFIDSSSPVSSIGSKNKLIMVSPVLIGSCFKLMVTVICSHWLFMFSIINNSTTWLHQYCICGRDIK</sequence>
<keyword evidence="1" id="KW-1133">Transmembrane helix</keyword>
<name>A0A8D8QS53_9HEMI</name>
<organism evidence="2">
    <name type="scientific">Cacopsylla melanoneura</name>
    <dbReference type="NCBI Taxonomy" id="428564"/>
    <lineage>
        <taxon>Eukaryota</taxon>
        <taxon>Metazoa</taxon>
        <taxon>Ecdysozoa</taxon>
        <taxon>Arthropoda</taxon>
        <taxon>Hexapoda</taxon>
        <taxon>Insecta</taxon>
        <taxon>Pterygota</taxon>
        <taxon>Neoptera</taxon>
        <taxon>Paraneoptera</taxon>
        <taxon>Hemiptera</taxon>
        <taxon>Sternorrhyncha</taxon>
        <taxon>Psylloidea</taxon>
        <taxon>Psyllidae</taxon>
        <taxon>Psyllinae</taxon>
        <taxon>Cacopsylla</taxon>
    </lineage>
</organism>
<evidence type="ECO:0000256" key="1">
    <source>
        <dbReference type="SAM" id="Phobius"/>
    </source>
</evidence>